<dbReference type="InterPro" id="IPR006124">
    <property type="entry name" value="Metalloenzyme"/>
</dbReference>
<dbReference type="InterPro" id="IPR005995">
    <property type="entry name" value="Pgm_bpd_ind"/>
</dbReference>
<dbReference type="GO" id="GO:0006007">
    <property type="term" value="P:glucose catabolic process"/>
    <property type="evidence" value="ECO:0007669"/>
    <property type="project" value="InterPro"/>
</dbReference>
<comment type="pathway">
    <text evidence="4">Carbohydrate degradation; glycolysis; pyruvate from D-glyceraldehyde 3-phosphate: step 3/5.</text>
</comment>
<dbReference type="KEGG" id="hoh:Hoch_6862"/>
<evidence type="ECO:0000256" key="9">
    <source>
        <dbReference type="ARBA" id="ARBA00023235"/>
    </source>
</evidence>
<dbReference type="RefSeq" id="WP_012831918.1">
    <property type="nucleotide sequence ID" value="NC_013440.1"/>
</dbReference>
<dbReference type="STRING" id="502025.Hoch_6862"/>
<dbReference type="InterPro" id="IPR011258">
    <property type="entry name" value="BPG-indep_PGM_N"/>
</dbReference>
<comment type="cofactor">
    <cofactor evidence="2">
        <name>Mn(2+)</name>
        <dbReference type="ChEBI" id="CHEBI:29035"/>
    </cofactor>
</comment>
<feature type="binding site" evidence="13">
    <location>
        <position position="24"/>
    </location>
    <ligand>
        <name>Mn(2+)</name>
        <dbReference type="ChEBI" id="CHEBI:29035"/>
        <label>2</label>
    </ligand>
</feature>
<evidence type="ECO:0000259" key="15">
    <source>
        <dbReference type="Pfam" id="PF06415"/>
    </source>
</evidence>
<keyword evidence="9" id="KW-0413">Isomerase</keyword>
<comment type="function">
    <text evidence="3">Catalyzes the interconversion of 2-phosphoglycerate and 3-phosphoglycerate.</text>
</comment>
<dbReference type="EMBL" id="CP001804">
    <property type="protein sequence ID" value="ACY19326.1"/>
    <property type="molecule type" value="Genomic_DNA"/>
</dbReference>
<keyword evidence="7" id="KW-0324">Glycolysis</keyword>
<dbReference type="InterPro" id="IPR017850">
    <property type="entry name" value="Alkaline_phosphatase_core_sf"/>
</dbReference>
<dbReference type="eggNOG" id="COG0696">
    <property type="taxonomic scope" value="Bacteria"/>
</dbReference>
<feature type="binding site" evidence="12">
    <location>
        <position position="209"/>
    </location>
    <ligand>
        <name>substrate</name>
    </ligand>
</feature>
<dbReference type="FunFam" id="3.40.1450.10:FF:000002">
    <property type="entry name" value="2,3-bisphosphoglycerate-independent phosphoglycerate mutase"/>
    <property type="match status" value="1"/>
</dbReference>
<dbReference type="PANTHER" id="PTHR31637:SF0">
    <property type="entry name" value="2,3-BISPHOSPHOGLYCERATE-INDEPENDENT PHOSPHOGLYCERATE MUTASE"/>
    <property type="match status" value="1"/>
</dbReference>
<feature type="binding site" evidence="13">
    <location>
        <position position="428"/>
    </location>
    <ligand>
        <name>Mn(2+)</name>
        <dbReference type="ChEBI" id="CHEBI:29035"/>
        <label>1</label>
    </ligand>
</feature>
<proteinExistence type="inferred from homology"/>
<gene>
    <name evidence="16" type="ordered locus">Hoch_6862</name>
</gene>
<feature type="binding site" evidence="12">
    <location>
        <begin position="166"/>
        <end position="167"/>
    </location>
    <ligand>
        <name>substrate</name>
    </ligand>
</feature>
<dbReference type="CDD" id="cd16010">
    <property type="entry name" value="iPGM"/>
    <property type="match status" value="1"/>
</dbReference>
<organism evidence="16 17">
    <name type="scientific">Haliangium ochraceum (strain DSM 14365 / JCM 11303 / SMP-2)</name>
    <dbReference type="NCBI Taxonomy" id="502025"/>
    <lineage>
        <taxon>Bacteria</taxon>
        <taxon>Pseudomonadati</taxon>
        <taxon>Myxococcota</taxon>
        <taxon>Polyangia</taxon>
        <taxon>Haliangiales</taxon>
        <taxon>Kofleriaceae</taxon>
        <taxon>Haliangium</taxon>
    </lineage>
</organism>
<dbReference type="GO" id="GO:0006096">
    <property type="term" value="P:glycolytic process"/>
    <property type="evidence" value="ECO:0007669"/>
    <property type="project" value="UniProtKB-UniRule"/>
</dbReference>
<keyword evidence="17" id="KW-1185">Reference proteome</keyword>
<sequence>MDWKLRPNARFQGIEGPLVVVILDGVGVGKGDEADAVRLATTPAMDRMWQAGARCTLAAHGYAVGLPSDGDMGNSEVGHNAIGCGRIYSQGAARVNGALESGDMFRGQTWGDIVKRCSEHDSALHFIGLLSDGNVHSHIDHLIAMLQRAAGDGIKRLFVHALLDGRDVPATSALEYVDKLEAALAELRQSGTVAAIASGGGRMRVTMDRYEADWEMVERGYQAHVHGKARPFASASEAVQTFRDEDPGVGDQFLPAFTVVEGGEPVGRIQDGDAVVVYNFRGDRAMEISRAFEDDDFPHFDRSPRPDVLFAGMMEYDGDLHIPRRYLVEPPSIERTMGEYMAHNGVSQLALSETQKFGHVTYFWNGNRSGKFDDKRETYIEIPSDRVPFEERPWMKAAEITDRLIQELQGGAHKFARINFANGDMVGHTGAFEATKIAMEVMDLQLARLMRVIDKLGGALIVTADHGNADEMYQHDKDGRVMRDSVSGRPVVKTSHTLNPVPFMIYDPKRGDRYRVAEDIEDAGISNVSSTCLELLGFAPPEDFRASLLRFK</sequence>
<evidence type="ECO:0000256" key="2">
    <source>
        <dbReference type="ARBA" id="ARBA00001936"/>
    </source>
</evidence>
<evidence type="ECO:0000256" key="4">
    <source>
        <dbReference type="ARBA" id="ARBA00004798"/>
    </source>
</evidence>
<dbReference type="PANTHER" id="PTHR31637">
    <property type="entry name" value="2,3-BISPHOSPHOGLYCERATE-INDEPENDENT PHOSPHOGLYCERATE MUTASE"/>
    <property type="match status" value="1"/>
</dbReference>
<feature type="binding site" evidence="13">
    <location>
        <position position="75"/>
    </location>
    <ligand>
        <name>Mn(2+)</name>
        <dbReference type="ChEBI" id="CHEBI:29035"/>
        <label>2</label>
    </ligand>
</feature>
<dbReference type="Gene3D" id="3.40.1450.10">
    <property type="entry name" value="BPG-independent phosphoglycerate mutase, domain B"/>
    <property type="match status" value="1"/>
</dbReference>
<dbReference type="Pfam" id="PF06415">
    <property type="entry name" value="iPGM_N"/>
    <property type="match status" value="1"/>
</dbReference>
<evidence type="ECO:0000256" key="11">
    <source>
        <dbReference type="PIRSR" id="PIRSR001492-1"/>
    </source>
</evidence>
<feature type="binding site" evidence="13">
    <location>
        <position position="496"/>
    </location>
    <ligand>
        <name>Mn(2+)</name>
        <dbReference type="ChEBI" id="CHEBI:29035"/>
        <label>1</label>
    </ligand>
</feature>
<dbReference type="Gene3D" id="3.40.720.10">
    <property type="entry name" value="Alkaline Phosphatase, subunit A"/>
    <property type="match status" value="1"/>
</dbReference>
<comment type="catalytic activity">
    <reaction evidence="1">
        <text>(2R)-2-phosphoglycerate = (2R)-3-phosphoglycerate</text>
        <dbReference type="Rhea" id="RHEA:15901"/>
        <dbReference type="ChEBI" id="CHEBI:58272"/>
        <dbReference type="ChEBI" id="CHEBI:58289"/>
        <dbReference type="EC" id="5.4.2.12"/>
    </reaction>
</comment>
<evidence type="ECO:0000256" key="8">
    <source>
        <dbReference type="ARBA" id="ARBA00023211"/>
    </source>
</evidence>
<dbReference type="SUPFAM" id="SSF53649">
    <property type="entry name" value="Alkaline phosphatase-like"/>
    <property type="match status" value="1"/>
</dbReference>
<feature type="binding site" evidence="12">
    <location>
        <position position="136"/>
    </location>
    <ligand>
        <name>substrate</name>
    </ligand>
</feature>
<evidence type="ECO:0000256" key="12">
    <source>
        <dbReference type="PIRSR" id="PIRSR001492-2"/>
    </source>
</evidence>
<feature type="domain" description="Metalloenzyme" evidence="14">
    <location>
        <begin position="17"/>
        <end position="539"/>
    </location>
</feature>
<evidence type="ECO:0000256" key="3">
    <source>
        <dbReference type="ARBA" id="ARBA00002315"/>
    </source>
</evidence>
<evidence type="ECO:0000256" key="7">
    <source>
        <dbReference type="ARBA" id="ARBA00023152"/>
    </source>
</evidence>
<evidence type="ECO:0000256" key="5">
    <source>
        <dbReference type="ARBA" id="ARBA00008819"/>
    </source>
</evidence>
<evidence type="ECO:0000313" key="16">
    <source>
        <dbReference type="EMBL" id="ACY19326.1"/>
    </source>
</evidence>
<dbReference type="AlphaFoldDB" id="D0LUK3"/>
<feature type="binding site" evidence="12">
    <location>
        <position position="356"/>
    </location>
    <ligand>
        <name>substrate</name>
    </ligand>
</feature>
<evidence type="ECO:0000313" key="17">
    <source>
        <dbReference type="Proteomes" id="UP000001880"/>
    </source>
</evidence>
<keyword evidence="8 13" id="KW-0464">Manganese</keyword>
<dbReference type="OrthoDB" id="9800863at2"/>
<dbReference type="NCBIfam" id="TIGR01307">
    <property type="entry name" value="pgm_bpd_ind"/>
    <property type="match status" value="1"/>
</dbReference>
<comment type="similarity">
    <text evidence="5">Belongs to the BPG-independent phosphoglycerate mutase family.</text>
</comment>
<dbReference type="Proteomes" id="UP000001880">
    <property type="component" value="Chromosome"/>
</dbReference>
<keyword evidence="6 13" id="KW-0479">Metal-binding</keyword>
<evidence type="ECO:0000256" key="13">
    <source>
        <dbReference type="PIRSR" id="PIRSR001492-3"/>
    </source>
</evidence>
<dbReference type="PIRSF" id="PIRSF001492">
    <property type="entry name" value="IPGAM"/>
    <property type="match status" value="1"/>
</dbReference>
<feature type="active site" description="Phosphoserine intermediate" evidence="11">
    <location>
        <position position="75"/>
    </location>
</feature>
<feature type="binding site" evidence="12">
    <location>
        <begin position="281"/>
        <end position="284"/>
    </location>
    <ligand>
        <name>substrate</name>
    </ligand>
</feature>
<evidence type="ECO:0000256" key="10">
    <source>
        <dbReference type="NCBIfam" id="TIGR01307"/>
    </source>
</evidence>
<dbReference type="GO" id="GO:0004619">
    <property type="term" value="F:phosphoglycerate mutase activity"/>
    <property type="evidence" value="ECO:0007669"/>
    <property type="project" value="UniProtKB-UniRule"/>
</dbReference>
<feature type="domain" description="BPG-independent PGAM N-terminal" evidence="15">
    <location>
        <begin position="95"/>
        <end position="317"/>
    </location>
</feature>
<feature type="binding site" evidence="13">
    <location>
        <position position="465"/>
    </location>
    <ligand>
        <name>Mn(2+)</name>
        <dbReference type="ChEBI" id="CHEBI:29035"/>
        <label>2</label>
    </ligand>
</feature>
<dbReference type="GO" id="GO:0030145">
    <property type="term" value="F:manganese ion binding"/>
    <property type="evidence" value="ECO:0007669"/>
    <property type="project" value="InterPro"/>
</dbReference>
<feature type="binding site" evidence="12">
    <location>
        <position position="202"/>
    </location>
    <ligand>
        <name>substrate</name>
    </ligand>
</feature>
<evidence type="ECO:0000256" key="6">
    <source>
        <dbReference type="ARBA" id="ARBA00022723"/>
    </source>
</evidence>
<dbReference type="UniPathway" id="UPA00109">
    <property type="reaction ID" value="UER00186"/>
</dbReference>
<evidence type="ECO:0000259" key="14">
    <source>
        <dbReference type="Pfam" id="PF01676"/>
    </source>
</evidence>
<dbReference type="EC" id="5.4.2.12" evidence="10"/>
<protein>
    <recommendedName>
        <fullName evidence="10">2,3-bisphosphoglycerate-independent phosphoglycerate mutase</fullName>
        <ecNumber evidence="10">5.4.2.12</ecNumber>
    </recommendedName>
</protein>
<evidence type="ECO:0000256" key="1">
    <source>
        <dbReference type="ARBA" id="ARBA00000370"/>
    </source>
</evidence>
<name>D0LUK3_HALO1</name>
<accession>D0LUK3</accession>
<feature type="binding site" evidence="13">
    <location>
        <position position="466"/>
    </location>
    <ligand>
        <name>Mn(2+)</name>
        <dbReference type="ChEBI" id="CHEBI:29035"/>
        <label>2</label>
    </ligand>
</feature>
<dbReference type="SUPFAM" id="SSF64158">
    <property type="entry name" value="2,3-Bisphosphoglycerate-independent phosphoglycerate mutase, substrate-binding domain"/>
    <property type="match status" value="1"/>
</dbReference>
<feature type="binding site" evidence="13">
    <location>
        <position position="424"/>
    </location>
    <ligand>
        <name>Mn(2+)</name>
        <dbReference type="ChEBI" id="CHEBI:29035"/>
        <label>1</label>
    </ligand>
</feature>
<dbReference type="Pfam" id="PF01676">
    <property type="entry name" value="Metalloenzyme"/>
    <property type="match status" value="1"/>
</dbReference>
<dbReference type="HOGENOM" id="CLU_026099_3_1_7"/>
<dbReference type="GO" id="GO:0005737">
    <property type="term" value="C:cytoplasm"/>
    <property type="evidence" value="ECO:0007669"/>
    <property type="project" value="InterPro"/>
</dbReference>
<dbReference type="InterPro" id="IPR036646">
    <property type="entry name" value="PGAM_B_sf"/>
</dbReference>
<reference evidence="16 17" key="1">
    <citation type="journal article" date="2010" name="Stand. Genomic Sci.">
        <title>Complete genome sequence of Haliangium ochraceum type strain (SMP-2).</title>
        <authorList>
            <consortium name="US DOE Joint Genome Institute (JGI-PGF)"/>
            <person name="Ivanova N."/>
            <person name="Daum C."/>
            <person name="Lang E."/>
            <person name="Abt B."/>
            <person name="Kopitz M."/>
            <person name="Saunders E."/>
            <person name="Lapidus A."/>
            <person name="Lucas S."/>
            <person name="Glavina Del Rio T."/>
            <person name="Nolan M."/>
            <person name="Tice H."/>
            <person name="Copeland A."/>
            <person name="Cheng J.F."/>
            <person name="Chen F."/>
            <person name="Bruce D."/>
            <person name="Goodwin L."/>
            <person name="Pitluck S."/>
            <person name="Mavromatis K."/>
            <person name="Pati A."/>
            <person name="Mikhailova N."/>
            <person name="Chen A."/>
            <person name="Palaniappan K."/>
            <person name="Land M."/>
            <person name="Hauser L."/>
            <person name="Chang Y.J."/>
            <person name="Jeffries C.D."/>
            <person name="Detter J.C."/>
            <person name="Brettin T."/>
            <person name="Rohde M."/>
            <person name="Goker M."/>
            <person name="Bristow J."/>
            <person name="Markowitz V."/>
            <person name="Eisen J.A."/>
            <person name="Hugenholtz P."/>
            <person name="Kyrpides N.C."/>
            <person name="Klenk H.P."/>
        </authorList>
    </citation>
    <scope>NUCLEOTIDE SEQUENCE [LARGE SCALE GENOMIC DNA]</scope>
    <source>
        <strain evidence="17">DSM 14365 / CIP 107738 / JCM 11303 / AJ 13395 / SMP-2</strain>
    </source>
</reference>